<sequence length="12" mass="1383">MISNHSFAIIFC</sequence>
<reference evidence="1" key="2">
    <citation type="journal article" date="2015" name="Fish Shellfish Immunol.">
        <title>Early steps in the European eel (Anguilla anguilla)-Vibrio vulnificus interaction in the gills: Role of the RtxA13 toxin.</title>
        <authorList>
            <person name="Callol A."/>
            <person name="Pajuelo D."/>
            <person name="Ebbesson L."/>
            <person name="Teles M."/>
            <person name="MacKenzie S."/>
            <person name="Amaro C."/>
        </authorList>
    </citation>
    <scope>NUCLEOTIDE SEQUENCE</scope>
</reference>
<protein>
    <submittedName>
        <fullName evidence="1">Uncharacterized protein</fullName>
    </submittedName>
</protein>
<name>A0A0E9TJC7_ANGAN</name>
<dbReference type="EMBL" id="GBXM01054866">
    <property type="protein sequence ID" value="JAH53711.1"/>
    <property type="molecule type" value="Transcribed_RNA"/>
</dbReference>
<reference evidence="1" key="1">
    <citation type="submission" date="2014-11" db="EMBL/GenBank/DDBJ databases">
        <authorList>
            <person name="Amaro Gonzalez C."/>
        </authorList>
    </citation>
    <scope>NUCLEOTIDE SEQUENCE</scope>
</reference>
<evidence type="ECO:0000313" key="1">
    <source>
        <dbReference type="EMBL" id="JAH53711.1"/>
    </source>
</evidence>
<organism evidence="1">
    <name type="scientific">Anguilla anguilla</name>
    <name type="common">European freshwater eel</name>
    <name type="synonym">Muraena anguilla</name>
    <dbReference type="NCBI Taxonomy" id="7936"/>
    <lineage>
        <taxon>Eukaryota</taxon>
        <taxon>Metazoa</taxon>
        <taxon>Chordata</taxon>
        <taxon>Craniata</taxon>
        <taxon>Vertebrata</taxon>
        <taxon>Euteleostomi</taxon>
        <taxon>Actinopterygii</taxon>
        <taxon>Neopterygii</taxon>
        <taxon>Teleostei</taxon>
        <taxon>Anguilliformes</taxon>
        <taxon>Anguillidae</taxon>
        <taxon>Anguilla</taxon>
    </lineage>
</organism>
<accession>A0A0E9TJC7</accession>
<proteinExistence type="predicted"/>